<evidence type="ECO:0000313" key="1">
    <source>
        <dbReference type="EMBL" id="CAK5049310.1"/>
    </source>
</evidence>
<dbReference type="Proteomes" id="UP001497535">
    <property type="component" value="Unassembled WGS sequence"/>
</dbReference>
<evidence type="ECO:0000313" key="2">
    <source>
        <dbReference type="Proteomes" id="UP001497535"/>
    </source>
</evidence>
<accession>A0ACB0YJP1</accession>
<gene>
    <name evidence="1" type="ORF">MENTE1834_LOCUS13017</name>
</gene>
<organism evidence="1 2">
    <name type="scientific">Meloidogyne enterolobii</name>
    <name type="common">Root-knot nematode worm</name>
    <name type="synonym">Meloidogyne mayaguensis</name>
    <dbReference type="NCBI Taxonomy" id="390850"/>
    <lineage>
        <taxon>Eukaryota</taxon>
        <taxon>Metazoa</taxon>
        <taxon>Ecdysozoa</taxon>
        <taxon>Nematoda</taxon>
        <taxon>Chromadorea</taxon>
        <taxon>Rhabditida</taxon>
        <taxon>Tylenchina</taxon>
        <taxon>Tylenchomorpha</taxon>
        <taxon>Tylenchoidea</taxon>
        <taxon>Meloidogynidae</taxon>
        <taxon>Meloidogyninae</taxon>
        <taxon>Meloidogyne</taxon>
    </lineage>
</organism>
<protein>
    <submittedName>
        <fullName evidence="1">Uncharacterized protein</fullName>
    </submittedName>
</protein>
<name>A0ACB0YJP1_MELEN</name>
<proteinExistence type="predicted"/>
<sequence length="118" mass="14234">MRGVQNTENESNLFASIVSSESRRFHSLYERSEQIFSRLKQIDREFDEWTALAQVNLEELLEQHLKEAEDWERQFRVIRLKQRELDRIPMEICIECIHVSTNGVRLLANDLLRRYKLK</sequence>
<keyword evidence="2" id="KW-1185">Reference proteome</keyword>
<dbReference type="EMBL" id="CAVMJV010000013">
    <property type="protein sequence ID" value="CAK5049310.1"/>
    <property type="molecule type" value="Genomic_DNA"/>
</dbReference>
<comment type="caution">
    <text evidence="1">The sequence shown here is derived from an EMBL/GenBank/DDBJ whole genome shotgun (WGS) entry which is preliminary data.</text>
</comment>
<reference evidence="1" key="1">
    <citation type="submission" date="2023-11" db="EMBL/GenBank/DDBJ databases">
        <authorList>
            <person name="Poullet M."/>
        </authorList>
    </citation>
    <scope>NUCLEOTIDE SEQUENCE</scope>
    <source>
        <strain evidence="1">E1834</strain>
    </source>
</reference>